<dbReference type="Proteomes" id="UP000287224">
    <property type="component" value="Unassembled WGS sequence"/>
</dbReference>
<accession>A0A401ZNL3</accession>
<evidence type="ECO:0000313" key="1">
    <source>
        <dbReference type="EMBL" id="GCE08442.1"/>
    </source>
</evidence>
<dbReference type="AlphaFoldDB" id="A0A401ZNL3"/>
<gene>
    <name evidence="1" type="ORF">KDAU_57710</name>
</gene>
<comment type="caution">
    <text evidence="1">The sequence shown here is derived from an EMBL/GenBank/DDBJ whole genome shotgun (WGS) entry which is preliminary data.</text>
</comment>
<evidence type="ECO:0000313" key="2">
    <source>
        <dbReference type="Proteomes" id="UP000287224"/>
    </source>
</evidence>
<organism evidence="1 2">
    <name type="scientific">Dictyobacter aurantiacus</name>
    <dbReference type="NCBI Taxonomy" id="1936993"/>
    <lineage>
        <taxon>Bacteria</taxon>
        <taxon>Bacillati</taxon>
        <taxon>Chloroflexota</taxon>
        <taxon>Ktedonobacteria</taxon>
        <taxon>Ktedonobacterales</taxon>
        <taxon>Dictyobacteraceae</taxon>
        <taxon>Dictyobacter</taxon>
    </lineage>
</organism>
<name>A0A401ZNL3_9CHLR</name>
<dbReference type="EMBL" id="BIFQ01000002">
    <property type="protein sequence ID" value="GCE08442.1"/>
    <property type="molecule type" value="Genomic_DNA"/>
</dbReference>
<sequence>MLPNNCNSTSIALLALLGNKKDKLTGSTNRLEGEIAYDRPEKAALLFSI</sequence>
<reference evidence="2" key="1">
    <citation type="submission" date="2018-12" db="EMBL/GenBank/DDBJ databases">
        <title>Tengunoibacter tsumagoiensis gen. nov., sp. nov., Dictyobacter kobayashii sp. nov., D. alpinus sp. nov., and D. joshuensis sp. nov. and description of Dictyobacteraceae fam. nov. within the order Ktedonobacterales isolated from Tengu-no-mugimeshi.</title>
        <authorList>
            <person name="Wang C.M."/>
            <person name="Zheng Y."/>
            <person name="Sakai Y."/>
            <person name="Toyoda A."/>
            <person name="Minakuchi Y."/>
            <person name="Abe K."/>
            <person name="Yokota A."/>
            <person name="Yabe S."/>
        </authorList>
    </citation>
    <scope>NUCLEOTIDE SEQUENCE [LARGE SCALE GENOMIC DNA]</scope>
    <source>
        <strain evidence="2">S-27</strain>
    </source>
</reference>
<proteinExistence type="predicted"/>
<protein>
    <submittedName>
        <fullName evidence="1">Uncharacterized protein</fullName>
    </submittedName>
</protein>
<keyword evidence="2" id="KW-1185">Reference proteome</keyword>